<reference evidence="2 3" key="1">
    <citation type="submission" date="2022-11" db="EMBL/GenBank/DDBJ databases">
        <title>Minimal conservation of predation-associated metabolite biosynthetic gene clusters underscores biosynthetic potential of Myxococcota including descriptions for ten novel species: Archangium lansinium sp. nov., Myxococcus landrumus sp. nov., Nannocystis bai.</title>
        <authorList>
            <person name="Ahearne A."/>
            <person name="Stevens C."/>
            <person name="Dowd S."/>
        </authorList>
    </citation>
    <scope>NUCLEOTIDE SEQUENCE [LARGE SCALE GENOMIC DNA]</scope>
    <source>
        <strain evidence="2 3">RJM3</strain>
    </source>
</reference>
<dbReference type="RefSeq" id="WP_136967035.1">
    <property type="nucleotide sequence ID" value="NZ_JAQNDO010000001.1"/>
</dbReference>
<evidence type="ECO:0000256" key="1">
    <source>
        <dbReference type="SAM" id="SignalP"/>
    </source>
</evidence>
<dbReference type="EMBL" id="JAQNDO010000001">
    <property type="protein sequence ID" value="MDC0743260.1"/>
    <property type="molecule type" value="Genomic_DNA"/>
</dbReference>
<sequence length="383" mass="39610">MFAVQLRTKLFVSIALGASGLGSALVVNGCTAEPLHSTLYCLPDASPDADIHGDCFPDGGGSIEPLSCKAAGGECVPMGTSDFREKAVLVWMGAEEEAPDCPERAEGDFYTGYADLSVHVQCSPCACGPATCSLPNAITVDSASFCQGGNVTSYQAPMPWDGSCVSPAVIPSGTFASIMLAAPTVSPCEPIGDPIPESPSFAPQPVSFANGIHWGTFAKACQGTVDGKCENSNDTCLPSAEPPPPGFRQCVQYTLPVDEEHLPKCPEVFPHQFVFYGGTEGKVECSACECGEPIGGQCAAAVSAYQNPVCGSLPNPLFKDVPAAQGLCIDFAGMPLALGGMEAKWINNEPGTCEPSGGQPVGEVRGADPRVFCCQAPSPPMDQ</sequence>
<evidence type="ECO:0000313" key="2">
    <source>
        <dbReference type="EMBL" id="MDC0743260.1"/>
    </source>
</evidence>
<protein>
    <submittedName>
        <fullName evidence="2">Uncharacterized protein</fullName>
    </submittedName>
</protein>
<comment type="caution">
    <text evidence="2">The sequence shown here is derived from an EMBL/GenBank/DDBJ whole genome shotgun (WGS) entry which is preliminary data.</text>
</comment>
<proteinExistence type="predicted"/>
<keyword evidence="1" id="KW-0732">Signal</keyword>
<accession>A0ABT5ER71</accession>
<name>A0ABT5ER71_9BACT</name>
<feature type="signal peptide" evidence="1">
    <location>
        <begin position="1"/>
        <end position="24"/>
    </location>
</feature>
<dbReference type="Proteomes" id="UP001221411">
    <property type="component" value="Unassembled WGS sequence"/>
</dbReference>
<organism evidence="2 3">
    <name type="scientific">Polyangium mundeleinium</name>
    <dbReference type="NCBI Taxonomy" id="2995306"/>
    <lineage>
        <taxon>Bacteria</taxon>
        <taxon>Pseudomonadati</taxon>
        <taxon>Myxococcota</taxon>
        <taxon>Polyangia</taxon>
        <taxon>Polyangiales</taxon>
        <taxon>Polyangiaceae</taxon>
        <taxon>Polyangium</taxon>
    </lineage>
</organism>
<evidence type="ECO:0000313" key="3">
    <source>
        <dbReference type="Proteomes" id="UP001221411"/>
    </source>
</evidence>
<gene>
    <name evidence="2" type="ORF">POL67_18055</name>
</gene>
<keyword evidence="3" id="KW-1185">Reference proteome</keyword>
<feature type="chain" id="PRO_5045369205" evidence="1">
    <location>
        <begin position="25"/>
        <end position="383"/>
    </location>
</feature>